<dbReference type="RefSeq" id="XP_038052084.1">
    <property type="nucleotide sequence ID" value="XM_038196156.1"/>
</dbReference>
<evidence type="ECO:0000256" key="6">
    <source>
        <dbReference type="ARBA" id="ARBA00023136"/>
    </source>
</evidence>
<evidence type="ECO:0000313" key="10">
    <source>
        <dbReference type="Proteomes" id="UP000887568"/>
    </source>
</evidence>
<evidence type="ECO:0000256" key="2">
    <source>
        <dbReference type="ARBA" id="ARBA00010904"/>
    </source>
</evidence>
<dbReference type="PANTHER" id="PTHR14564">
    <property type="entry name" value="MICOS COMPLEX SUBUNIT MIC26 / MIC27 FAMILY MEMBER"/>
    <property type="match status" value="1"/>
</dbReference>
<dbReference type="InterPro" id="IPR006311">
    <property type="entry name" value="TAT_signal"/>
</dbReference>
<evidence type="ECO:0000256" key="8">
    <source>
        <dbReference type="SAM" id="MobiDB-lite"/>
    </source>
</evidence>
<dbReference type="AlphaFoldDB" id="A0A913ZL79"/>
<comment type="similarity">
    <text evidence="2">Belongs to the apolipoprotein O/MICOS complex subunit Mic27 family.</text>
</comment>
<organism evidence="9 10">
    <name type="scientific">Patiria miniata</name>
    <name type="common">Bat star</name>
    <name type="synonym">Asterina miniata</name>
    <dbReference type="NCBI Taxonomy" id="46514"/>
    <lineage>
        <taxon>Eukaryota</taxon>
        <taxon>Metazoa</taxon>
        <taxon>Echinodermata</taxon>
        <taxon>Eleutherozoa</taxon>
        <taxon>Asterozoa</taxon>
        <taxon>Asteroidea</taxon>
        <taxon>Valvatacea</taxon>
        <taxon>Valvatida</taxon>
        <taxon>Asterinidae</taxon>
        <taxon>Patiria</taxon>
    </lineage>
</organism>
<evidence type="ECO:0000256" key="3">
    <source>
        <dbReference type="ARBA" id="ARBA00022692"/>
    </source>
</evidence>
<evidence type="ECO:0000256" key="7">
    <source>
        <dbReference type="RuleBase" id="RU363021"/>
    </source>
</evidence>
<dbReference type="InterPro" id="IPR033182">
    <property type="entry name" value="MIC26/MIC27_animal"/>
</dbReference>
<evidence type="ECO:0000256" key="5">
    <source>
        <dbReference type="ARBA" id="ARBA00023128"/>
    </source>
</evidence>
<dbReference type="GO" id="GO:0061617">
    <property type="term" value="C:MICOS complex"/>
    <property type="evidence" value="ECO:0007669"/>
    <property type="project" value="UniProtKB-UniRule"/>
</dbReference>
<dbReference type="PROSITE" id="PS51318">
    <property type="entry name" value="TAT"/>
    <property type="match status" value="1"/>
</dbReference>
<protein>
    <recommendedName>
        <fullName evidence="7">MICOS complex subunit</fullName>
    </recommendedName>
</protein>
<accession>A0A913ZL79</accession>
<dbReference type="InterPro" id="IPR019166">
    <property type="entry name" value="MIC26/MIC27"/>
</dbReference>
<dbReference type="GeneID" id="119724869"/>
<dbReference type="OrthoDB" id="5973346at2759"/>
<comment type="subunit">
    <text evidence="7">Component of the mitochondrial contact site and cristae organizing system (MICOS) complex.</text>
</comment>
<evidence type="ECO:0000313" key="9">
    <source>
        <dbReference type="EnsemblMetazoa" id="XP_038052084.1"/>
    </source>
</evidence>
<proteinExistence type="inferred from homology"/>
<dbReference type="GO" id="GO:0042407">
    <property type="term" value="P:cristae formation"/>
    <property type="evidence" value="ECO:0007669"/>
    <property type="project" value="InterPro"/>
</dbReference>
<feature type="region of interest" description="Disordered" evidence="8">
    <location>
        <begin position="198"/>
        <end position="262"/>
    </location>
</feature>
<dbReference type="EnsemblMetazoa" id="XM_038196156.1">
    <property type="protein sequence ID" value="XP_038052084.1"/>
    <property type="gene ID" value="LOC119724869"/>
</dbReference>
<keyword evidence="5 7" id="KW-0496">Mitochondrion</keyword>
<dbReference type="OMA" id="QVTKWAA"/>
<feature type="compositionally biased region" description="Polar residues" evidence="8">
    <location>
        <begin position="214"/>
        <end position="243"/>
    </location>
</feature>
<comment type="subcellular location">
    <subcellularLocation>
        <location evidence="7">Mitochondrion inner membrane</location>
    </subcellularLocation>
    <subcellularLocation>
        <location evidence="1">Mitochondrion membrane</location>
    </subcellularLocation>
</comment>
<keyword evidence="10" id="KW-1185">Reference proteome</keyword>
<dbReference type="Proteomes" id="UP000887568">
    <property type="component" value="Unplaced"/>
</dbReference>
<evidence type="ECO:0000256" key="4">
    <source>
        <dbReference type="ARBA" id="ARBA00022989"/>
    </source>
</evidence>
<keyword evidence="4" id="KW-1133">Transmembrane helix</keyword>
<dbReference type="Pfam" id="PF09769">
    <property type="entry name" value="ApoO"/>
    <property type="match status" value="1"/>
</dbReference>
<comment type="function">
    <text evidence="7">Component of the MICOS complex, a large protein complex of the mitochondrial inner membrane that plays crucial roles in the maintenance of crista junctions, inner membrane architecture, and formation of contact sites to the outer membrane.</text>
</comment>
<keyword evidence="3" id="KW-0812">Transmembrane</keyword>
<feature type="compositionally biased region" description="Basic and acidic residues" evidence="8">
    <location>
        <begin position="251"/>
        <end position="262"/>
    </location>
</feature>
<name>A0A913ZL79_PATMI</name>
<evidence type="ECO:0000256" key="1">
    <source>
        <dbReference type="ARBA" id="ARBA00004325"/>
    </source>
</evidence>
<keyword evidence="6" id="KW-0472">Membrane</keyword>
<sequence length="262" mass="28679">MATQQMRRLLKLAALPAVAGSASLALGIPVLKAEALPIPGEPRRRRVLPKELPIYDEPSSEAEYRLEPIDTSGYVYQAVSVVRQNIWKFSESVEGAVEKTKQAYRFVEKTEQDIIAYIKTEEGFYPRVSAIALAGLTGVVLARKGGVFRKVLYSGVLMTATASVCYPYQVVKITKAEYQSLQSFWRDSIGSGVIDRVQGKMSQGSGKKKETESENPSLAQEDTPTSEDNASETAPSSDSTQPSADHGMANPEDKDMYSTRTS</sequence>
<keyword evidence="7" id="KW-0999">Mitochondrion inner membrane</keyword>
<reference evidence="9" key="1">
    <citation type="submission" date="2022-11" db="UniProtKB">
        <authorList>
            <consortium name="EnsemblMetazoa"/>
        </authorList>
    </citation>
    <scope>IDENTIFICATION</scope>
</reference>